<protein>
    <submittedName>
        <fullName evidence="1">Uncharacterized protein</fullName>
    </submittedName>
</protein>
<evidence type="ECO:0000313" key="2">
    <source>
        <dbReference type="Proteomes" id="UP000295626"/>
    </source>
</evidence>
<sequence length="108" mass="12297">MAEVLYWWQFCDRENNRDITDEMYAERDASHVRAWAGAHSDTCLMEVERTPRGRFRITTAGDVYSIPVSAYDKRFASPLAALEYMVHRAGDTLREAVCRCGTPGGECD</sequence>
<reference evidence="1 2" key="1">
    <citation type="submission" date="2019-02" db="EMBL/GenBank/DDBJ databases">
        <title>Draft genome sequences of novel Actinobacteria.</title>
        <authorList>
            <person name="Sahin N."/>
            <person name="Ay H."/>
            <person name="Saygin H."/>
        </authorList>
    </citation>
    <scope>NUCLEOTIDE SEQUENCE [LARGE SCALE GENOMIC DNA]</scope>
    <source>
        <strain evidence="1 2">JCM 30529</strain>
    </source>
</reference>
<organism evidence="1 2">
    <name type="scientific">Micromonospora fluostatini</name>
    <dbReference type="NCBI Taxonomy" id="1629071"/>
    <lineage>
        <taxon>Bacteria</taxon>
        <taxon>Bacillati</taxon>
        <taxon>Actinomycetota</taxon>
        <taxon>Actinomycetes</taxon>
        <taxon>Micromonosporales</taxon>
        <taxon>Micromonosporaceae</taxon>
        <taxon>Micromonospora</taxon>
    </lineage>
</organism>
<gene>
    <name evidence="1" type="ORF">E1091_03460</name>
</gene>
<dbReference type="Proteomes" id="UP000295626">
    <property type="component" value="Unassembled WGS sequence"/>
</dbReference>
<keyword evidence="2" id="KW-1185">Reference proteome</keyword>
<proteinExistence type="predicted"/>
<dbReference type="EMBL" id="SMKE01000065">
    <property type="protein sequence ID" value="TDC01137.1"/>
    <property type="molecule type" value="Genomic_DNA"/>
</dbReference>
<comment type="caution">
    <text evidence="1">The sequence shown here is derived from an EMBL/GenBank/DDBJ whole genome shotgun (WGS) entry which is preliminary data.</text>
</comment>
<evidence type="ECO:0000313" key="1">
    <source>
        <dbReference type="EMBL" id="TDC01137.1"/>
    </source>
</evidence>
<name>A0ABY2DLB9_9ACTN</name>
<accession>A0ABY2DLB9</accession>